<reference evidence="1" key="1">
    <citation type="journal article" date="2015" name="Nature">
        <title>Complex archaea that bridge the gap between prokaryotes and eukaryotes.</title>
        <authorList>
            <person name="Spang A."/>
            <person name="Saw J.H."/>
            <person name="Jorgensen S.L."/>
            <person name="Zaremba-Niedzwiedzka K."/>
            <person name="Martijn J."/>
            <person name="Lind A.E."/>
            <person name="van Eijk R."/>
            <person name="Schleper C."/>
            <person name="Guy L."/>
            <person name="Ettema T.J."/>
        </authorList>
    </citation>
    <scope>NUCLEOTIDE SEQUENCE</scope>
</reference>
<sequence>MALLEDLVEIEITKPLPAAGAIDTTYKIEGTVKMFDAVGAPPWVYAEVRRKEWWKPEFIEEVSYERGFPIPVTGSFSIDIKPEKESDYEVTVIATPAPLPLPVVGVFPITGKADMMKIRIAEKPEGQYLDLKITSYAKI</sequence>
<comment type="caution">
    <text evidence="1">The sequence shown here is derived from an EMBL/GenBank/DDBJ whole genome shotgun (WGS) entry which is preliminary data.</text>
</comment>
<evidence type="ECO:0000313" key="1">
    <source>
        <dbReference type="EMBL" id="KKM85351.1"/>
    </source>
</evidence>
<accession>A0A0F9LDP4</accession>
<proteinExistence type="predicted"/>
<name>A0A0F9LDP4_9ZZZZ</name>
<dbReference type="AlphaFoldDB" id="A0A0F9LDP4"/>
<protein>
    <submittedName>
        <fullName evidence="1">Uncharacterized protein</fullName>
    </submittedName>
</protein>
<gene>
    <name evidence="1" type="ORF">LCGC14_1289920</name>
</gene>
<organism evidence="1">
    <name type="scientific">marine sediment metagenome</name>
    <dbReference type="NCBI Taxonomy" id="412755"/>
    <lineage>
        <taxon>unclassified sequences</taxon>
        <taxon>metagenomes</taxon>
        <taxon>ecological metagenomes</taxon>
    </lineage>
</organism>
<dbReference type="EMBL" id="LAZR01007426">
    <property type="protein sequence ID" value="KKM85351.1"/>
    <property type="molecule type" value="Genomic_DNA"/>
</dbReference>